<evidence type="ECO:0000313" key="8">
    <source>
        <dbReference type="EMBL" id="RLE51802.1"/>
    </source>
</evidence>
<dbReference type="InterPro" id="IPR024083">
    <property type="entry name" value="Fumarase/histidase_N"/>
</dbReference>
<dbReference type="Gene3D" id="1.20.200.10">
    <property type="entry name" value="Fumarase/aspartase (Central domain)"/>
    <property type="match status" value="1"/>
</dbReference>
<evidence type="ECO:0000256" key="3">
    <source>
        <dbReference type="ARBA" id="ARBA00023239"/>
    </source>
</evidence>
<dbReference type="Proteomes" id="UP000269499">
    <property type="component" value="Unassembled WGS sequence"/>
</dbReference>
<dbReference type="InterPro" id="IPR000362">
    <property type="entry name" value="Fumarate_lyase_fam"/>
</dbReference>
<gene>
    <name evidence="8" type="ORF">DRJ26_05390</name>
</gene>
<dbReference type="PANTHER" id="PTHR43172">
    <property type="entry name" value="ADENYLOSUCCINATE LYASE"/>
    <property type="match status" value="1"/>
</dbReference>
<dbReference type="EMBL" id="QMRA01000149">
    <property type="protein sequence ID" value="RLE51802.1"/>
    <property type="molecule type" value="Genomic_DNA"/>
</dbReference>
<keyword evidence="3 8" id="KW-0456">Lyase</keyword>
<comment type="caution">
    <text evidence="8">The sequence shown here is derived from an EMBL/GenBank/DDBJ whole genome shotgun (WGS) entry which is preliminary data.</text>
</comment>
<evidence type="ECO:0000256" key="4">
    <source>
        <dbReference type="ARBA" id="ARBA00024477"/>
    </source>
</evidence>
<dbReference type="GO" id="GO:0044208">
    <property type="term" value="P:'de novo' AMP biosynthetic process"/>
    <property type="evidence" value="ECO:0007669"/>
    <property type="project" value="TreeGrafter"/>
</dbReference>
<dbReference type="GO" id="GO:0005829">
    <property type="term" value="C:cytosol"/>
    <property type="evidence" value="ECO:0007669"/>
    <property type="project" value="TreeGrafter"/>
</dbReference>
<dbReference type="GO" id="GO:0070626">
    <property type="term" value="F:(S)-2-(5-amino-1-(5-phospho-D-ribosyl)imidazole-4-carboxamido) succinate lyase (fumarate-forming) activity"/>
    <property type="evidence" value="ECO:0007669"/>
    <property type="project" value="TreeGrafter"/>
</dbReference>
<dbReference type="InterPro" id="IPR008948">
    <property type="entry name" value="L-Aspartase-like"/>
</dbReference>
<comment type="catalytic activity">
    <reaction evidence="4">
        <text>(2S)-2-[5-amino-1-(5-phospho-beta-D-ribosyl)imidazole-4-carboxamido]succinate = 5-amino-1-(5-phospho-beta-D-ribosyl)imidazole-4-carboxamide + fumarate</text>
        <dbReference type="Rhea" id="RHEA:23920"/>
        <dbReference type="ChEBI" id="CHEBI:29806"/>
        <dbReference type="ChEBI" id="CHEBI:58443"/>
        <dbReference type="ChEBI" id="CHEBI:58475"/>
        <dbReference type="EC" id="4.3.2.2"/>
    </reaction>
    <physiologicalReaction direction="left-to-right" evidence="4">
        <dbReference type="Rhea" id="RHEA:23921"/>
    </physiologicalReaction>
</comment>
<comment type="pathway">
    <text evidence="2">Purine metabolism; AMP biosynthesis via de novo pathway; AMP from IMP: step 2/2.</text>
</comment>
<sequence length="184" mass="20771">MTWMVWLNPPYRYGSEEMRKIFTREHWLQKMLDVEAALARAHAAVRNIPNEAADYIASKASTKHVPLQKVIEIEKITRHETMAVVKALAEACGPYGGYVHLGATSNDILDTALALQLKEALAIIERDLIELAEIAADKAEKYKDTICLGRTHGVAAIVMPFGFKFAVWADEIKRHLERLQECKK</sequence>
<dbReference type="GO" id="GO:0004018">
    <property type="term" value="F:N6-(1,2-dicarboxyethyl)AMP AMP-lyase (fumarate-forming) activity"/>
    <property type="evidence" value="ECO:0007669"/>
    <property type="project" value="RHEA"/>
</dbReference>
<dbReference type="EC" id="4.3.2.2" evidence="8"/>
<reference evidence="8 9" key="1">
    <citation type="submission" date="2018-06" db="EMBL/GenBank/DDBJ databases">
        <title>Extensive metabolic versatility and redundancy in microbially diverse, dynamic hydrothermal sediments.</title>
        <authorList>
            <person name="Dombrowski N."/>
            <person name="Teske A."/>
            <person name="Baker B.J."/>
        </authorList>
    </citation>
    <scope>NUCLEOTIDE SEQUENCE [LARGE SCALE GENOMIC DNA]</scope>
    <source>
        <strain evidence="8">B20_G2</strain>
    </source>
</reference>
<name>A0A497EXN9_9CREN</name>
<evidence type="ECO:0000256" key="1">
    <source>
        <dbReference type="ARBA" id="ARBA00004706"/>
    </source>
</evidence>
<protein>
    <submittedName>
        <fullName evidence="8">Adenylosuccinate lyase</fullName>
        <ecNumber evidence="8">4.3.2.2</ecNumber>
    </submittedName>
</protein>
<evidence type="ECO:0000256" key="5">
    <source>
        <dbReference type="ARBA" id="ARBA00025012"/>
    </source>
</evidence>
<feature type="non-terminal residue" evidence="8">
    <location>
        <position position="184"/>
    </location>
</feature>
<comment type="function">
    <text evidence="5">Catalyzes two reactions in de novo purine nucleotide biosynthesis. Catalyzes the breakdown of 5-aminoimidazole- (N-succinylocarboxamide) ribotide (SAICAR or 2-[5-amino-1-(5-phospho-beta-D-ribosyl)imidazole-4-carboxamido]succinate) to 5-aminoimidazole-4-carboxamide ribotide (AICAR or 5-amino-1-(5-phospho-beta-D-ribosyl)imidazole-4-carboxamide) and fumarate, and of adenylosuccinate (ADS or N(6)-(1,2-dicarboxyethyl)-AMP) to adenosine monophosphate (AMP) and fumarate.</text>
</comment>
<dbReference type="PANTHER" id="PTHR43172:SF1">
    <property type="entry name" value="ADENYLOSUCCINATE LYASE"/>
    <property type="match status" value="1"/>
</dbReference>
<comment type="pathway">
    <text evidence="1">Purine metabolism; IMP biosynthesis via de novo pathway; 5-amino-1-(5-phospho-D-ribosyl)imidazole-4-carboxamide from 5-amino-1-(5-phospho-D-ribosyl)imidazole-4-carboxylate: step 2/2.</text>
</comment>
<evidence type="ECO:0000259" key="7">
    <source>
        <dbReference type="Pfam" id="PF00206"/>
    </source>
</evidence>
<proteinExistence type="predicted"/>
<dbReference type="Pfam" id="PF00206">
    <property type="entry name" value="Lyase_1"/>
    <property type="match status" value="1"/>
</dbReference>
<evidence type="ECO:0000256" key="2">
    <source>
        <dbReference type="ARBA" id="ARBA00004734"/>
    </source>
</evidence>
<dbReference type="PRINTS" id="PR00149">
    <property type="entry name" value="FUMRATELYASE"/>
</dbReference>
<evidence type="ECO:0000313" key="9">
    <source>
        <dbReference type="Proteomes" id="UP000269499"/>
    </source>
</evidence>
<accession>A0A497EXN9</accession>
<organism evidence="8 9">
    <name type="scientific">Thermoproteota archaeon</name>
    <dbReference type="NCBI Taxonomy" id="2056631"/>
    <lineage>
        <taxon>Archaea</taxon>
        <taxon>Thermoproteota</taxon>
    </lineage>
</organism>
<comment type="catalytic activity">
    <reaction evidence="6">
        <text>N(6)-(1,2-dicarboxyethyl)-AMP = fumarate + AMP</text>
        <dbReference type="Rhea" id="RHEA:16853"/>
        <dbReference type="ChEBI" id="CHEBI:29806"/>
        <dbReference type="ChEBI" id="CHEBI:57567"/>
        <dbReference type="ChEBI" id="CHEBI:456215"/>
        <dbReference type="EC" id="4.3.2.2"/>
    </reaction>
    <physiologicalReaction direction="left-to-right" evidence="6">
        <dbReference type="Rhea" id="RHEA:16854"/>
    </physiologicalReaction>
</comment>
<dbReference type="AlphaFoldDB" id="A0A497EXN9"/>
<feature type="domain" description="Fumarate lyase N-terminal" evidence="7">
    <location>
        <begin position="15"/>
        <end position="183"/>
    </location>
</feature>
<dbReference type="Gene3D" id="1.10.275.10">
    <property type="entry name" value="Fumarase/aspartase (N-terminal domain)"/>
    <property type="match status" value="1"/>
</dbReference>
<dbReference type="SUPFAM" id="SSF48557">
    <property type="entry name" value="L-aspartase-like"/>
    <property type="match status" value="1"/>
</dbReference>
<evidence type="ECO:0000256" key="6">
    <source>
        <dbReference type="ARBA" id="ARBA00049115"/>
    </source>
</evidence>
<dbReference type="InterPro" id="IPR022761">
    <property type="entry name" value="Fumarate_lyase_N"/>
</dbReference>